<dbReference type="InterPro" id="IPR027417">
    <property type="entry name" value="P-loop_NTPase"/>
</dbReference>
<evidence type="ECO:0000256" key="3">
    <source>
        <dbReference type="ARBA" id="ARBA00022679"/>
    </source>
</evidence>
<organism evidence="12 13">
    <name type="scientific">Strongylocentrotus purpuratus</name>
    <name type="common">Purple sea urchin</name>
    <dbReference type="NCBI Taxonomy" id="7668"/>
    <lineage>
        <taxon>Eukaryota</taxon>
        <taxon>Metazoa</taxon>
        <taxon>Echinodermata</taxon>
        <taxon>Eleutherozoa</taxon>
        <taxon>Echinozoa</taxon>
        <taxon>Echinoidea</taxon>
        <taxon>Euechinoidea</taxon>
        <taxon>Echinacea</taxon>
        <taxon>Camarodonta</taxon>
        <taxon>Echinidea</taxon>
        <taxon>Strongylocentrotidae</taxon>
        <taxon>Strongylocentrotus</taxon>
    </lineage>
</organism>
<dbReference type="OrthoDB" id="514299at2759"/>
<name>A0A7M7RAY6_STRPU</name>
<sequence length="536" mass="61549">MRTKLRYVLLIGSAVLLLCFMYLHSGLKHPDVDSRGVDKDADSARRRKQAHVDDGRQDHIYQRRQGNDLMDNNGWEEEAGLDNPEKEDVGGDEESNLASLEGDKDPKKADADAGDTLPRPDTVLDESPLKVEKTKVGAKTDSKGKLKVKKPPAPAVDPVARFDWNRNNGGARHVAPQVGLTADKCTPRTNVTFLKVHKTGSSTVQNIFLRYGDKNSLSFVLPVQGHHLGYPSFFEKKHMLKVKNGVYNIYCHHSRFSNEVREVMPPNSVYISILRDPVKVFESAFTYFKLDMRMKMGGQKDAMKIFMDNPNKFYNDFPTKVHSRNGMLYDFGVPQSQFDDLTFVNRAISMINEQFDLVMIAEYFDESLILMKELLCWKMEDVTVFRQNARNVDSVQSVNGDMHTKIQSWNSGDMLLYNYFNKTLWEKIERYGHERMERDKAELEKKTKSLFDHCISTNTAPREKGDYKVWQPPGVNINAFVLRPEAKGNRLCESMVKPEIQYTMELKVKQFPDMNFSRVKQKRIPSNMMGGFKRSL</sequence>
<feature type="region of interest" description="Disordered" evidence="10">
    <location>
        <begin position="31"/>
        <end position="158"/>
    </location>
</feature>
<evidence type="ECO:0000256" key="8">
    <source>
        <dbReference type="ARBA" id="ARBA00023136"/>
    </source>
</evidence>
<dbReference type="Gene3D" id="3.40.50.300">
    <property type="entry name" value="P-loop containing nucleotide triphosphate hydrolases"/>
    <property type="match status" value="1"/>
</dbReference>
<dbReference type="Proteomes" id="UP000007110">
    <property type="component" value="Unassembled WGS sequence"/>
</dbReference>
<dbReference type="GO" id="GO:0008146">
    <property type="term" value="F:sulfotransferase activity"/>
    <property type="evidence" value="ECO:0000318"/>
    <property type="project" value="GO_Central"/>
</dbReference>
<dbReference type="GO" id="GO:0009247">
    <property type="term" value="P:glycolipid biosynthetic process"/>
    <property type="evidence" value="ECO:0007669"/>
    <property type="project" value="InterPro"/>
</dbReference>
<keyword evidence="4 11" id="KW-0812">Transmembrane</keyword>
<dbReference type="SUPFAM" id="SSF52540">
    <property type="entry name" value="P-loop containing nucleoside triphosphate hydrolases"/>
    <property type="match status" value="1"/>
</dbReference>
<dbReference type="AlphaFoldDB" id="A0A7M7RAY6"/>
<evidence type="ECO:0000256" key="5">
    <source>
        <dbReference type="ARBA" id="ARBA00022968"/>
    </source>
</evidence>
<dbReference type="InParanoid" id="A0A7M7RAY6"/>
<dbReference type="InterPro" id="IPR009729">
    <property type="entry name" value="Gal-3-0_sulfotransfrase"/>
</dbReference>
<dbReference type="FunCoup" id="A0A7M7RAY6">
    <property type="interactions" value="561"/>
</dbReference>
<reference evidence="12" key="2">
    <citation type="submission" date="2021-01" db="UniProtKB">
        <authorList>
            <consortium name="EnsemblMetazoa"/>
        </authorList>
    </citation>
    <scope>IDENTIFICATION</scope>
</reference>
<feature type="compositionally biased region" description="Basic and acidic residues" evidence="10">
    <location>
        <begin position="127"/>
        <end position="144"/>
    </location>
</feature>
<keyword evidence="9" id="KW-0325">Glycoprotein</keyword>
<evidence type="ECO:0000313" key="12">
    <source>
        <dbReference type="EnsemblMetazoa" id="XP_782915"/>
    </source>
</evidence>
<dbReference type="EnsemblMetazoa" id="XM_777822">
    <property type="protein sequence ID" value="XP_782915"/>
    <property type="gene ID" value="LOC577607"/>
</dbReference>
<dbReference type="RefSeq" id="XP_782915.4">
    <property type="nucleotide sequence ID" value="XM_777822.5"/>
</dbReference>
<feature type="compositionally biased region" description="Basic and acidic residues" evidence="10">
    <location>
        <begin position="31"/>
        <end position="61"/>
    </location>
</feature>
<dbReference type="PANTHER" id="PTHR14647:SF86">
    <property type="entry name" value="GALACTOSE-3-O-SULFOTRANSFERASE"/>
    <property type="match status" value="1"/>
</dbReference>
<reference evidence="13" key="1">
    <citation type="submission" date="2015-02" db="EMBL/GenBank/DDBJ databases">
        <title>Genome sequencing for Strongylocentrotus purpuratus.</title>
        <authorList>
            <person name="Murali S."/>
            <person name="Liu Y."/>
            <person name="Vee V."/>
            <person name="English A."/>
            <person name="Wang M."/>
            <person name="Skinner E."/>
            <person name="Han Y."/>
            <person name="Muzny D.M."/>
            <person name="Worley K.C."/>
            <person name="Gibbs R.A."/>
        </authorList>
    </citation>
    <scope>NUCLEOTIDE SEQUENCE</scope>
</reference>
<evidence type="ECO:0000256" key="2">
    <source>
        <dbReference type="ARBA" id="ARBA00008124"/>
    </source>
</evidence>
<keyword evidence="7" id="KW-0333">Golgi apparatus</keyword>
<evidence type="ECO:0000256" key="4">
    <source>
        <dbReference type="ARBA" id="ARBA00022692"/>
    </source>
</evidence>
<dbReference type="KEGG" id="spu:577607"/>
<proteinExistence type="inferred from homology"/>
<evidence type="ECO:0000313" key="13">
    <source>
        <dbReference type="Proteomes" id="UP000007110"/>
    </source>
</evidence>
<keyword evidence="6 11" id="KW-1133">Transmembrane helix</keyword>
<dbReference type="GO" id="GO:0000139">
    <property type="term" value="C:Golgi membrane"/>
    <property type="evidence" value="ECO:0007669"/>
    <property type="project" value="UniProtKB-SubCell"/>
</dbReference>
<comment type="subcellular location">
    <subcellularLocation>
        <location evidence="1">Golgi apparatus membrane</location>
        <topology evidence="1">Single-pass type II membrane protein</topology>
    </subcellularLocation>
</comment>
<evidence type="ECO:0000256" key="11">
    <source>
        <dbReference type="SAM" id="Phobius"/>
    </source>
</evidence>
<evidence type="ECO:0000256" key="9">
    <source>
        <dbReference type="ARBA" id="ARBA00023180"/>
    </source>
</evidence>
<dbReference type="Pfam" id="PF06990">
    <property type="entry name" value="Gal-3-0_sulfotr"/>
    <property type="match status" value="1"/>
</dbReference>
<keyword evidence="5" id="KW-0735">Signal-anchor</keyword>
<dbReference type="PANTHER" id="PTHR14647">
    <property type="entry name" value="GALACTOSE-3-O-SULFOTRANSFERASE"/>
    <property type="match status" value="1"/>
</dbReference>
<keyword evidence="13" id="KW-1185">Reference proteome</keyword>
<protein>
    <recommendedName>
        <fullName evidence="14">Galactose-3-O-sulfotransferase</fullName>
    </recommendedName>
</protein>
<evidence type="ECO:0000256" key="10">
    <source>
        <dbReference type="SAM" id="MobiDB-lite"/>
    </source>
</evidence>
<evidence type="ECO:0000256" key="6">
    <source>
        <dbReference type="ARBA" id="ARBA00022989"/>
    </source>
</evidence>
<comment type="similarity">
    <text evidence="2">Belongs to the galactose-3-O-sulfotransferase family.</text>
</comment>
<evidence type="ECO:0000256" key="7">
    <source>
        <dbReference type="ARBA" id="ARBA00023034"/>
    </source>
</evidence>
<dbReference type="OMA" id="CAPKVDI"/>
<feature type="compositionally biased region" description="Basic and acidic residues" evidence="10">
    <location>
        <begin position="101"/>
        <end position="111"/>
    </location>
</feature>
<evidence type="ECO:0000256" key="1">
    <source>
        <dbReference type="ARBA" id="ARBA00004323"/>
    </source>
</evidence>
<accession>A0A7M7RAY6</accession>
<dbReference type="GO" id="GO:0001733">
    <property type="term" value="F:galactosylceramide sulfotransferase activity"/>
    <property type="evidence" value="ECO:0007669"/>
    <property type="project" value="InterPro"/>
</dbReference>
<keyword evidence="3" id="KW-0808">Transferase</keyword>
<dbReference type="GeneID" id="577607"/>
<evidence type="ECO:0008006" key="14">
    <source>
        <dbReference type="Google" id="ProtNLM"/>
    </source>
</evidence>
<keyword evidence="8 11" id="KW-0472">Membrane</keyword>
<feature type="transmembrane region" description="Helical" evidence="11">
    <location>
        <begin position="7"/>
        <end position="25"/>
    </location>
</feature>